<dbReference type="EMBL" id="JAAMOW010000001">
    <property type="protein sequence ID" value="NGY03367.1"/>
    <property type="molecule type" value="Genomic_DNA"/>
</dbReference>
<feature type="compositionally biased region" description="Basic and acidic residues" evidence="2">
    <location>
        <begin position="291"/>
        <end position="300"/>
    </location>
</feature>
<dbReference type="GO" id="GO:0005829">
    <property type="term" value="C:cytosol"/>
    <property type="evidence" value="ECO:0007669"/>
    <property type="project" value="TreeGrafter"/>
</dbReference>
<keyword evidence="5" id="KW-1185">Reference proteome</keyword>
<dbReference type="InterPro" id="IPR032687">
    <property type="entry name" value="AraC-type_N"/>
</dbReference>
<dbReference type="AlphaFoldDB" id="A0A6M2BMP4"/>
<keyword evidence="1" id="KW-0238">DNA-binding</keyword>
<dbReference type="Proteomes" id="UP000472676">
    <property type="component" value="Unassembled WGS sequence"/>
</dbReference>
<feature type="compositionally biased region" description="Basic residues" evidence="2">
    <location>
        <begin position="194"/>
        <end position="204"/>
    </location>
</feature>
<evidence type="ECO:0000313" key="4">
    <source>
        <dbReference type="EMBL" id="NGY03367.1"/>
    </source>
</evidence>
<name>A0A6M2BMP4_9GAMM</name>
<dbReference type="PANTHER" id="PTHR47894:SF4">
    <property type="entry name" value="HTH-TYPE TRANSCRIPTIONAL REGULATOR GADX"/>
    <property type="match status" value="1"/>
</dbReference>
<feature type="domain" description="HTH araC/xylS-type" evidence="3">
    <location>
        <begin position="89"/>
        <end position="165"/>
    </location>
</feature>
<dbReference type="InterPro" id="IPR018060">
    <property type="entry name" value="HTH_AraC"/>
</dbReference>
<dbReference type="GO" id="GO:0000976">
    <property type="term" value="F:transcription cis-regulatory region binding"/>
    <property type="evidence" value="ECO:0007669"/>
    <property type="project" value="TreeGrafter"/>
</dbReference>
<comment type="caution">
    <text evidence="4">The sequence shown here is derived from an EMBL/GenBank/DDBJ whole genome shotgun (WGS) entry which is preliminary data.</text>
</comment>
<accession>A0A6M2BMP4</accession>
<proteinExistence type="predicted"/>
<evidence type="ECO:0000256" key="1">
    <source>
        <dbReference type="ARBA" id="ARBA00023125"/>
    </source>
</evidence>
<dbReference type="Pfam" id="PF12625">
    <property type="entry name" value="Arabinose_bd"/>
    <property type="match status" value="1"/>
</dbReference>
<protein>
    <submittedName>
        <fullName evidence="4">AraC family transcriptional regulator</fullName>
    </submittedName>
</protein>
<reference evidence="4 5" key="1">
    <citation type="journal article" date="2014" name="Int. J. Syst. Evol. Microbiol.">
        <title>Solimonas terrae sp. nov., isolated from soil.</title>
        <authorList>
            <person name="Kim S.J."/>
            <person name="Moon J.Y."/>
            <person name="Weon H.Y."/>
            <person name="Ahn J.H."/>
            <person name="Chen W.M."/>
            <person name="Kwon S.W."/>
        </authorList>
    </citation>
    <scope>NUCLEOTIDE SEQUENCE [LARGE SCALE GENOMIC DNA]</scope>
    <source>
        <strain evidence="4 5">KIS83-12</strain>
    </source>
</reference>
<evidence type="ECO:0000313" key="5">
    <source>
        <dbReference type="Proteomes" id="UP000472676"/>
    </source>
</evidence>
<feature type="region of interest" description="Disordered" evidence="2">
    <location>
        <begin position="179"/>
        <end position="217"/>
    </location>
</feature>
<evidence type="ECO:0000256" key="2">
    <source>
        <dbReference type="SAM" id="MobiDB-lite"/>
    </source>
</evidence>
<dbReference type="GO" id="GO:0003700">
    <property type="term" value="F:DNA-binding transcription factor activity"/>
    <property type="evidence" value="ECO:0007669"/>
    <property type="project" value="InterPro"/>
</dbReference>
<evidence type="ECO:0000259" key="3">
    <source>
        <dbReference type="PROSITE" id="PS01124"/>
    </source>
</evidence>
<dbReference type="PROSITE" id="PS01124">
    <property type="entry name" value="HTH_ARAC_FAMILY_2"/>
    <property type="match status" value="1"/>
</dbReference>
<feature type="region of interest" description="Disordered" evidence="2">
    <location>
        <begin position="232"/>
        <end position="300"/>
    </location>
</feature>
<feature type="compositionally biased region" description="Basic residues" evidence="2">
    <location>
        <begin position="247"/>
        <end position="259"/>
    </location>
</feature>
<dbReference type="Gene3D" id="1.10.10.60">
    <property type="entry name" value="Homeodomain-like"/>
    <property type="match status" value="1"/>
</dbReference>
<sequence length="300" mass="32883">MALLARSIAQLHDDQLWPLRVEFALPAPRDTRSWQRTFGVRPVFGSAATRLVYPLAQLNLPVHISAEARERLGTQWRGDERQAPIALERQVERAIVALLPTGDCSLARVASLVDLQPRTLQAQLQQQRLNFSLLLQQAREKLAREHLARSDIDLTTLAMNPGFGELAFSAARSRAGRECRRAAGADAKTPGVPRSKRVTARSRSGRGDPDAPLAQEASGLRRHLRLATTARVVIQTDPGAGPVSSAVRRRTDRTRRGGPRHAPASPSRRGLHRSRGSRCACPGPSDPRASTIDRHSGPRP</sequence>
<dbReference type="PANTHER" id="PTHR47894">
    <property type="entry name" value="HTH-TYPE TRANSCRIPTIONAL REGULATOR GADX"/>
    <property type="match status" value="1"/>
</dbReference>
<gene>
    <name evidence="4" type="ORF">G7Y85_01170</name>
</gene>
<organism evidence="4 5">
    <name type="scientific">Solimonas terrae</name>
    <dbReference type="NCBI Taxonomy" id="1396819"/>
    <lineage>
        <taxon>Bacteria</taxon>
        <taxon>Pseudomonadati</taxon>
        <taxon>Pseudomonadota</taxon>
        <taxon>Gammaproteobacteria</taxon>
        <taxon>Nevskiales</taxon>
        <taxon>Nevskiaceae</taxon>
        <taxon>Solimonas</taxon>
    </lineage>
</organism>